<gene>
    <name evidence="2" type="ORF">C1H46_033572</name>
</gene>
<feature type="region of interest" description="Disordered" evidence="1">
    <location>
        <begin position="16"/>
        <end position="61"/>
    </location>
</feature>
<dbReference type="Proteomes" id="UP000315295">
    <property type="component" value="Unassembled WGS sequence"/>
</dbReference>
<sequence>MKTQISAATLTLIIAGNRNRGAPSSGDPKCDAAASKSKPSRRSERTKSPSISLLAAYHGSD</sequence>
<accession>A0A540L3S4</accession>
<comment type="caution">
    <text evidence="2">The sequence shown here is derived from an EMBL/GenBank/DDBJ whole genome shotgun (WGS) entry which is preliminary data.</text>
</comment>
<dbReference type="EMBL" id="VIEB01000791">
    <property type="protein sequence ID" value="TQD80902.1"/>
    <property type="molecule type" value="Genomic_DNA"/>
</dbReference>
<name>A0A540L3S4_MALBA</name>
<evidence type="ECO:0000256" key="1">
    <source>
        <dbReference type="SAM" id="MobiDB-lite"/>
    </source>
</evidence>
<organism evidence="2 3">
    <name type="scientific">Malus baccata</name>
    <name type="common">Siberian crab apple</name>
    <name type="synonym">Pyrus baccata</name>
    <dbReference type="NCBI Taxonomy" id="106549"/>
    <lineage>
        <taxon>Eukaryota</taxon>
        <taxon>Viridiplantae</taxon>
        <taxon>Streptophyta</taxon>
        <taxon>Embryophyta</taxon>
        <taxon>Tracheophyta</taxon>
        <taxon>Spermatophyta</taxon>
        <taxon>Magnoliopsida</taxon>
        <taxon>eudicotyledons</taxon>
        <taxon>Gunneridae</taxon>
        <taxon>Pentapetalae</taxon>
        <taxon>rosids</taxon>
        <taxon>fabids</taxon>
        <taxon>Rosales</taxon>
        <taxon>Rosaceae</taxon>
        <taxon>Amygdaloideae</taxon>
        <taxon>Maleae</taxon>
        <taxon>Malus</taxon>
    </lineage>
</organism>
<protein>
    <submittedName>
        <fullName evidence="2">Uncharacterized protein</fullName>
    </submittedName>
</protein>
<evidence type="ECO:0000313" key="3">
    <source>
        <dbReference type="Proteomes" id="UP000315295"/>
    </source>
</evidence>
<dbReference type="AlphaFoldDB" id="A0A540L3S4"/>
<keyword evidence="3" id="KW-1185">Reference proteome</keyword>
<reference evidence="2 3" key="1">
    <citation type="journal article" date="2019" name="G3 (Bethesda)">
        <title>Sequencing of a Wild Apple (Malus baccata) Genome Unravels the Differences Between Cultivated and Wild Apple Species Regarding Disease Resistance and Cold Tolerance.</title>
        <authorList>
            <person name="Chen X."/>
        </authorList>
    </citation>
    <scope>NUCLEOTIDE SEQUENCE [LARGE SCALE GENOMIC DNA]</scope>
    <source>
        <strain evidence="3">cv. Shandingzi</strain>
        <tissue evidence="2">Leaves</tissue>
    </source>
</reference>
<evidence type="ECO:0000313" key="2">
    <source>
        <dbReference type="EMBL" id="TQD80902.1"/>
    </source>
</evidence>
<proteinExistence type="predicted"/>